<sequence>MSLNYDLGGFKLAINAGVSDEKLGKRRWTRVLASFMGYPCSSLEALAALKACLDCFRRGQLARGEPQPLLGTGGECVRFAIKQKDKVLYLHMQRVASGRVVEEAYLAHLDVARLEVAVGKALQALAPVCIWGPEP</sequence>
<evidence type="ECO:0000313" key="1">
    <source>
        <dbReference type="EMBL" id="SNS19442.1"/>
    </source>
</evidence>
<proteinExistence type="predicted"/>
<protein>
    <submittedName>
        <fullName evidence="1">Uncharacterized protein</fullName>
    </submittedName>
</protein>
<gene>
    <name evidence="1" type="ORF">SAMN04488503_3125</name>
</gene>
<dbReference type="Proteomes" id="UP000198324">
    <property type="component" value="Unassembled WGS sequence"/>
</dbReference>
<name>A0A239CHQ9_9BACT</name>
<keyword evidence="2" id="KW-1185">Reference proteome</keyword>
<dbReference type="AlphaFoldDB" id="A0A239CHQ9"/>
<organism evidence="1 2">
    <name type="scientific">Humidesulfovibrio mexicanus</name>
    <dbReference type="NCBI Taxonomy" id="147047"/>
    <lineage>
        <taxon>Bacteria</taxon>
        <taxon>Pseudomonadati</taxon>
        <taxon>Thermodesulfobacteriota</taxon>
        <taxon>Desulfovibrionia</taxon>
        <taxon>Desulfovibrionales</taxon>
        <taxon>Desulfovibrionaceae</taxon>
        <taxon>Humidesulfovibrio</taxon>
    </lineage>
</organism>
<dbReference type="RefSeq" id="WP_089275315.1">
    <property type="nucleotide sequence ID" value="NZ_FZOC01000008.1"/>
</dbReference>
<reference evidence="1 2" key="1">
    <citation type="submission" date="2017-06" db="EMBL/GenBank/DDBJ databases">
        <authorList>
            <person name="Kim H.J."/>
            <person name="Triplett B.A."/>
        </authorList>
    </citation>
    <scope>NUCLEOTIDE SEQUENCE [LARGE SCALE GENOMIC DNA]</scope>
    <source>
        <strain evidence="1 2">DSM 13116</strain>
    </source>
</reference>
<accession>A0A239CHQ9</accession>
<dbReference type="EMBL" id="FZOC01000008">
    <property type="protein sequence ID" value="SNS19442.1"/>
    <property type="molecule type" value="Genomic_DNA"/>
</dbReference>
<evidence type="ECO:0000313" key="2">
    <source>
        <dbReference type="Proteomes" id="UP000198324"/>
    </source>
</evidence>